<feature type="transmembrane region" description="Helical" evidence="1">
    <location>
        <begin position="58"/>
        <end position="80"/>
    </location>
</feature>
<keyword evidence="3" id="KW-1185">Reference proteome</keyword>
<gene>
    <name evidence="2" type="ORF">RRG08_050927</name>
</gene>
<keyword evidence="1" id="KW-1133">Transmembrane helix</keyword>
<accession>A0AAE0YR33</accession>
<name>A0AAE0YR33_9GAST</name>
<keyword evidence="1" id="KW-0812">Transmembrane</keyword>
<protein>
    <submittedName>
        <fullName evidence="2">Uncharacterized protein</fullName>
    </submittedName>
</protein>
<evidence type="ECO:0000313" key="3">
    <source>
        <dbReference type="Proteomes" id="UP001283361"/>
    </source>
</evidence>
<keyword evidence="1" id="KW-0472">Membrane</keyword>
<proteinExistence type="predicted"/>
<evidence type="ECO:0000256" key="1">
    <source>
        <dbReference type="SAM" id="Phobius"/>
    </source>
</evidence>
<reference evidence="2" key="1">
    <citation type="journal article" date="2023" name="G3 (Bethesda)">
        <title>A reference genome for the long-term kleptoplast-retaining sea slug Elysia crispata morphotype clarki.</title>
        <authorList>
            <person name="Eastman K.E."/>
            <person name="Pendleton A.L."/>
            <person name="Shaikh M.A."/>
            <person name="Suttiyut T."/>
            <person name="Ogas R."/>
            <person name="Tomko P."/>
            <person name="Gavelis G."/>
            <person name="Widhalm J.R."/>
            <person name="Wisecaver J.H."/>
        </authorList>
    </citation>
    <scope>NUCLEOTIDE SEQUENCE</scope>
    <source>
        <strain evidence="2">ECLA1</strain>
    </source>
</reference>
<evidence type="ECO:0000313" key="2">
    <source>
        <dbReference type="EMBL" id="KAK3754263.1"/>
    </source>
</evidence>
<comment type="caution">
    <text evidence="2">The sequence shown here is derived from an EMBL/GenBank/DDBJ whole genome shotgun (WGS) entry which is preliminary data.</text>
</comment>
<organism evidence="2 3">
    <name type="scientific">Elysia crispata</name>
    <name type="common">lettuce slug</name>
    <dbReference type="NCBI Taxonomy" id="231223"/>
    <lineage>
        <taxon>Eukaryota</taxon>
        <taxon>Metazoa</taxon>
        <taxon>Spiralia</taxon>
        <taxon>Lophotrochozoa</taxon>
        <taxon>Mollusca</taxon>
        <taxon>Gastropoda</taxon>
        <taxon>Heterobranchia</taxon>
        <taxon>Euthyneura</taxon>
        <taxon>Panpulmonata</taxon>
        <taxon>Sacoglossa</taxon>
        <taxon>Placobranchoidea</taxon>
        <taxon>Plakobranchidae</taxon>
        <taxon>Elysia</taxon>
    </lineage>
</organism>
<sequence>MVVCPVLGLHQRPWSLAGCFPLLADLSSAPCHGCLSCVRTSSTPLVPGWDFINAPGPWLGVSLCLLICPLLSVMVVCPVLGLHQRPWSLAGCFPLLADLSSALCHGRRPAAVQKFRHLGAPYPSGLLTSGS</sequence>
<dbReference type="Proteomes" id="UP001283361">
    <property type="component" value="Unassembled WGS sequence"/>
</dbReference>
<dbReference type="AlphaFoldDB" id="A0AAE0YR33"/>
<dbReference type="EMBL" id="JAWDGP010005682">
    <property type="protein sequence ID" value="KAK3754263.1"/>
    <property type="molecule type" value="Genomic_DNA"/>
</dbReference>